<dbReference type="AlphaFoldDB" id="A0A3N1DBF8"/>
<dbReference type="EMBL" id="RJKE01000001">
    <property type="protein sequence ID" value="ROO90806.1"/>
    <property type="molecule type" value="Genomic_DNA"/>
</dbReference>
<keyword evidence="2" id="KW-1185">Reference proteome</keyword>
<evidence type="ECO:0000313" key="1">
    <source>
        <dbReference type="EMBL" id="ROO90806.1"/>
    </source>
</evidence>
<evidence type="ECO:0000313" key="2">
    <source>
        <dbReference type="Proteomes" id="UP000272400"/>
    </source>
</evidence>
<dbReference type="Proteomes" id="UP000272400">
    <property type="component" value="Unassembled WGS sequence"/>
</dbReference>
<protein>
    <submittedName>
        <fullName evidence="1">Uncharacterized protein</fullName>
    </submittedName>
</protein>
<reference evidence="1 2" key="1">
    <citation type="submission" date="2018-11" db="EMBL/GenBank/DDBJ databases">
        <title>Sequencing the genomes of 1000 actinobacteria strains.</title>
        <authorList>
            <person name="Klenk H.-P."/>
        </authorList>
    </citation>
    <scope>NUCLEOTIDE SEQUENCE [LARGE SCALE GENOMIC DNA]</scope>
    <source>
        <strain evidence="1 2">DSM 44254</strain>
    </source>
</reference>
<sequence>MAITVAARASLALNASTNVDPQEVLKLVKKASGKVKGGGASLLTTGLQNLGAEVHVEREARGRLEISINSGRRIFELCTFSATASATASDGGTVTRLRVGGLETYKTTQTKTLFIPTGPKMIAGMAPYKRFLEAIAADLRAVDPLARIAIAQRDA</sequence>
<dbReference type="RefSeq" id="WP_123669709.1">
    <property type="nucleotide sequence ID" value="NZ_RJKE01000001.1"/>
</dbReference>
<gene>
    <name evidence="1" type="ORF">EDD29_8545</name>
</gene>
<organism evidence="1 2">
    <name type="scientific">Actinocorallia herbida</name>
    <dbReference type="NCBI Taxonomy" id="58109"/>
    <lineage>
        <taxon>Bacteria</taxon>
        <taxon>Bacillati</taxon>
        <taxon>Actinomycetota</taxon>
        <taxon>Actinomycetes</taxon>
        <taxon>Streptosporangiales</taxon>
        <taxon>Thermomonosporaceae</taxon>
        <taxon>Actinocorallia</taxon>
    </lineage>
</organism>
<dbReference type="OrthoDB" id="4568241at2"/>
<proteinExistence type="predicted"/>
<accession>A0A3N1DBF8</accession>
<comment type="caution">
    <text evidence="1">The sequence shown here is derived from an EMBL/GenBank/DDBJ whole genome shotgun (WGS) entry which is preliminary data.</text>
</comment>
<name>A0A3N1DBF8_9ACTN</name>